<dbReference type="EMBL" id="GGLE01006312">
    <property type="protein sequence ID" value="MBY10438.1"/>
    <property type="molecule type" value="Transcribed_RNA"/>
</dbReference>
<evidence type="ECO:0000259" key="6">
    <source>
        <dbReference type="PROSITE" id="PS50059"/>
    </source>
</evidence>
<dbReference type="InterPro" id="IPR050754">
    <property type="entry name" value="FKBP4/5/8-like"/>
</dbReference>
<keyword evidence="2 4" id="KW-0802">TPR repeat</keyword>
<evidence type="ECO:0000313" key="7">
    <source>
        <dbReference type="EMBL" id="MBY10438.1"/>
    </source>
</evidence>
<dbReference type="InterPro" id="IPR001179">
    <property type="entry name" value="PPIase_FKBP_dom"/>
</dbReference>
<organism evidence="7">
    <name type="scientific">Ornithodoros turicata</name>
    <dbReference type="NCBI Taxonomy" id="34597"/>
    <lineage>
        <taxon>Eukaryota</taxon>
        <taxon>Metazoa</taxon>
        <taxon>Ecdysozoa</taxon>
        <taxon>Arthropoda</taxon>
        <taxon>Chelicerata</taxon>
        <taxon>Arachnida</taxon>
        <taxon>Acari</taxon>
        <taxon>Parasitiformes</taxon>
        <taxon>Ixodida</taxon>
        <taxon>Ixodoidea</taxon>
        <taxon>Argasidae</taxon>
        <taxon>Ornithodorinae</taxon>
        <taxon>Ornithodoros</taxon>
    </lineage>
</organism>
<protein>
    <recommendedName>
        <fullName evidence="3">peptidylprolyl isomerase</fullName>
        <ecNumber evidence="3">5.2.1.8</ecNumber>
    </recommendedName>
</protein>
<dbReference type="GO" id="GO:0044183">
    <property type="term" value="F:protein folding chaperone"/>
    <property type="evidence" value="ECO:0007669"/>
    <property type="project" value="TreeGrafter"/>
</dbReference>
<accession>A0A2R5LLY3</accession>
<reference evidence="7" key="1">
    <citation type="submission" date="2018-03" db="EMBL/GenBank/DDBJ databases">
        <title>The relapsing fever spirochete Borrelia turicatae persists in the highly oxidative environment of its soft-bodied tick vector.</title>
        <authorList>
            <person name="Bourret T.J."/>
            <person name="Boyle W.K."/>
            <person name="Valenzuela J.G."/>
            <person name="Oliveira F."/>
            <person name="Lopez J.E."/>
        </authorList>
    </citation>
    <scope>NUCLEOTIDE SEQUENCE</scope>
    <source>
        <strain evidence="7">Kansas strain/isolate</strain>
        <tissue evidence="7">Salivary glands</tissue>
    </source>
</reference>
<evidence type="ECO:0000256" key="1">
    <source>
        <dbReference type="ARBA" id="ARBA00022737"/>
    </source>
</evidence>
<dbReference type="InterPro" id="IPR046357">
    <property type="entry name" value="PPIase_dom_sf"/>
</dbReference>
<dbReference type="PANTHER" id="PTHR46512:SF1">
    <property type="entry name" value="PEPTIDYLPROLYL ISOMERASE"/>
    <property type="match status" value="1"/>
</dbReference>
<name>A0A2R5LLY3_9ACAR</name>
<feature type="repeat" description="TPR" evidence="4">
    <location>
        <begin position="295"/>
        <end position="328"/>
    </location>
</feature>
<dbReference type="GO" id="GO:0005829">
    <property type="term" value="C:cytosol"/>
    <property type="evidence" value="ECO:0007669"/>
    <property type="project" value="TreeGrafter"/>
</dbReference>
<dbReference type="PROSITE" id="PS50293">
    <property type="entry name" value="TPR_REGION"/>
    <property type="match status" value="1"/>
</dbReference>
<dbReference type="Pfam" id="PF00254">
    <property type="entry name" value="FKBP_C"/>
    <property type="match status" value="1"/>
</dbReference>
<sequence>MPEITEIPPDDDGPVPRKGSPVQDIGNGDGPRAALDKESDDDDLSDMPPLEDFADDTPNKNQGKKIVIEDEEPKSTDEEGWLDILGSGELKKKVIKQGEGRDSRPQRSDWITINLTGKLSDGKVVERNENWKIVLGDLEVVCGLDMAMALMEKGEVAEVVVPPRFGYGALGKEPDIPPNATLHYEVELISSQTAKDETELPFEDRLRIGDQKRERGNFWYSRSECSNATRCYRRALDFLDDMGLNVSDSPKDLQQLLDLRLKVYNNLAAAQMKMGAHEAALKSVDTVLKVQPNNVKALFRKGKILAHQGDVSEAVDVLKRALKLEPETKVIQQELARLVVKKKTQDQAEKAMYRRMFASTPDKEEEQKKHSRSRARTWSLVAGAVVAMTAVGIATYKHFHL</sequence>
<dbReference type="SMART" id="SM00028">
    <property type="entry name" value="TPR"/>
    <property type="match status" value="3"/>
</dbReference>
<keyword evidence="3 7" id="KW-0413">Isomerase</keyword>
<feature type="region of interest" description="Disordered" evidence="5">
    <location>
        <begin position="1"/>
        <end position="79"/>
    </location>
</feature>
<dbReference type="InterPro" id="IPR011990">
    <property type="entry name" value="TPR-like_helical_dom_sf"/>
</dbReference>
<keyword evidence="1" id="KW-0677">Repeat</keyword>
<dbReference type="InterPro" id="IPR019734">
    <property type="entry name" value="TPR_rpt"/>
</dbReference>
<dbReference type="Gene3D" id="3.10.50.40">
    <property type="match status" value="1"/>
</dbReference>
<dbReference type="GO" id="GO:0003755">
    <property type="term" value="F:peptidyl-prolyl cis-trans isomerase activity"/>
    <property type="evidence" value="ECO:0007669"/>
    <property type="project" value="UniProtKB-KW"/>
</dbReference>
<dbReference type="EC" id="5.2.1.8" evidence="3"/>
<dbReference type="Gene3D" id="1.25.40.10">
    <property type="entry name" value="Tetratricopeptide repeat domain"/>
    <property type="match status" value="1"/>
</dbReference>
<dbReference type="SUPFAM" id="SSF54534">
    <property type="entry name" value="FKBP-like"/>
    <property type="match status" value="1"/>
</dbReference>
<dbReference type="InterPro" id="IPR021183">
    <property type="entry name" value="NatA_aux_su"/>
</dbReference>
<evidence type="ECO:0000256" key="3">
    <source>
        <dbReference type="PROSITE-ProRule" id="PRU00277"/>
    </source>
</evidence>
<comment type="catalytic activity">
    <reaction evidence="3">
        <text>[protein]-peptidylproline (omega=180) = [protein]-peptidylproline (omega=0)</text>
        <dbReference type="Rhea" id="RHEA:16237"/>
        <dbReference type="Rhea" id="RHEA-COMP:10747"/>
        <dbReference type="Rhea" id="RHEA-COMP:10748"/>
        <dbReference type="ChEBI" id="CHEBI:83833"/>
        <dbReference type="ChEBI" id="CHEBI:83834"/>
        <dbReference type="EC" id="5.2.1.8"/>
    </reaction>
</comment>
<feature type="repeat" description="TPR" evidence="4">
    <location>
        <begin position="261"/>
        <end position="294"/>
    </location>
</feature>
<dbReference type="PANTHER" id="PTHR46512">
    <property type="entry name" value="PEPTIDYLPROLYL ISOMERASE"/>
    <property type="match status" value="1"/>
</dbReference>
<dbReference type="GO" id="GO:0043066">
    <property type="term" value="P:negative regulation of apoptotic process"/>
    <property type="evidence" value="ECO:0007669"/>
    <property type="project" value="TreeGrafter"/>
</dbReference>
<dbReference type="PROSITE" id="PS50059">
    <property type="entry name" value="FKBP_PPIASE"/>
    <property type="match status" value="1"/>
</dbReference>
<feature type="domain" description="PPIase FKBP-type" evidence="6">
    <location>
        <begin position="108"/>
        <end position="192"/>
    </location>
</feature>
<dbReference type="PROSITE" id="PS50005">
    <property type="entry name" value="TPR"/>
    <property type="match status" value="2"/>
</dbReference>
<dbReference type="SUPFAM" id="SSF48452">
    <property type="entry name" value="TPR-like"/>
    <property type="match status" value="1"/>
</dbReference>
<evidence type="ECO:0000256" key="4">
    <source>
        <dbReference type="PROSITE-ProRule" id="PRU00339"/>
    </source>
</evidence>
<dbReference type="GO" id="GO:0012505">
    <property type="term" value="C:endomembrane system"/>
    <property type="evidence" value="ECO:0007669"/>
    <property type="project" value="TreeGrafter"/>
</dbReference>
<dbReference type="GO" id="GO:0016020">
    <property type="term" value="C:membrane"/>
    <property type="evidence" value="ECO:0007669"/>
    <property type="project" value="TreeGrafter"/>
</dbReference>
<proteinExistence type="predicted"/>
<dbReference type="GO" id="GO:0005740">
    <property type="term" value="C:mitochondrial envelope"/>
    <property type="evidence" value="ECO:0007669"/>
    <property type="project" value="TreeGrafter"/>
</dbReference>
<dbReference type="Pfam" id="PF12569">
    <property type="entry name" value="NatA_aux_su"/>
    <property type="match status" value="1"/>
</dbReference>
<dbReference type="AlphaFoldDB" id="A0A2R5LLY3"/>
<evidence type="ECO:0000256" key="2">
    <source>
        <dbReference type="ARBA" id="ARBA00022803"/>
    </source>
</evidence>
<evidence type="ECO:0000256" key="5">
    <source>
        <dbReference type="SAM" id="MobiDB-lite"/>
    </source>
</evidence>
<keyword evidence="3" id="KW-0697">Rotamase</keyword>